<keyword evidence="7 10" id="KW-1133">Transmembrane helix</keyword>
<organism evidence="12 13">
    <name type="scientific">Edwardsiella hoshinae</name>
    <dbReference type="NCBI Taxonomy" id="93378"/>
    <lineage>
        <taxon>Bacteria</taxon>
        <taxon>Pseudomonadati</taxon>
        <taxon>Pseudomonadota</taxon>
        <taxon>Gammaproteobacteria</taxon>
        <taxon>Enterobacterales</taxon>
        <taxon>Hafniaceae</taxon>
        <taxon>Edwardsiella</taxon>
    </lineage>
</organism>
<dbReference type="PANTHER" id="PTHR30012">
    <property type="entry name" value="GENERAL SECRETION PATHWAY PROTEIN"/>
    <property type="match status" value="1"/>
</dbReference>
<sequence length="399" mass="44497">MKPRLFHYRILARDGVYRQGTVLGLNRRQLWHQFQQRGAIPLAINAAWPPRRYHWQADACCDFITQLADLLDTGLALAAVLALMADSHPYPEWQALIHQLHQAITEGLSFSQALRAHHHVFPALYGRSLAAAEQSGELAAVCRQLAQHQRQALALRQRLLRALRYPLFLLTVALLITLAMLVTLLPQFAQLYASLNAPLPWLTQRLLALGAGLQSHWLGLLGSAGALALLSAGMARHYAATLRRLLQRLALRLPGYGPLLRDTTLAQLFHTLALLLHAGIALPQALTACRHALRLEVYRRALHHAVLHLRQGELLSATLAERRLFPAQCHQLIRQGEASGRLALLCTHLGEYYRQQAQRRGETLTTLVEPAMLLLCAALIALLVLALYLPILHLGDVMQ</sequence>
<reference evidence="12 13" key="1">
    <citation type="submission" date="2016-06" db="EMBL/GenBank/DDBJ databases">
        <title>Complete genome sequence of Edwardsiella hoshinae ATCC 35051.</title>
        <authorList>
            <person name="Reichley S.R."/>
            <person name="Waldbieser G.C."/>
            <person name="Lawrence M.L."/>
            <person name="Griffin M.J."/>
        </authorList>
    </citation>
    <scope>NUCLEOTIDE SEQUENCE [LARGE SCALE GENOMIC DNA]</scope>
    <source>
        <strain evidence="12 13">ATCC 35051</strain>
    </source>
</reference>
<protein>
    <submittedName>
        <fullName evidence="12">Type II secretory pathway protein</fullName>
    </submittedName>
</protein>
<name>A0ABN4T228_9GAMM</name>
<evidence type="ECO:0000256" key="5">
    <source>
        <dbReference type="ARBA" id="ARBA00022519"/>
    </source>
</evidence>
<keyword evidence="5" id="KW-0997">Cell inner membrane</keyword>
<evidence type="ECO:0000256" key="9">
    <source>
        <dbReference type="RuleBase" id="RU003923"/>
    </source>
</evidence>
<evidence type="ECO:0000256" key="10">
    <source>
        <dbReference type="SAM" id="Phobius"/>
    </source>
</evidence>
<evidence type="ECO:0000256" key="8">
    <source>
        <dbReference type="ARBA" id="ARBA00023136"/>
    </source>
</evidence>
<keyword evidence="6 9" id="KW-0812">Transmembrane</keyword>
<dbReference type="InterPro" id="IPR042094">
    <property type="entry name" value="T2SS_GspF_sf"/>
</dbReference>
<dbReference type="RefSeq" id="WP_070245237.1">
    <property type="nucleotide sequence ID" value="NZ_CP016043.1"/>
</dbReference>
<evidence type="ECO:0000313" key="13">
    <source>
        <dbReference type="Proteomes" id="UP000175893"/>
    </source>
</evidence>
<dbReference type="PANTHER" id="PTHR30012:SF7">
    <property type="entry name" value="PROTEIN TRANSPORT PROTEIN HOFC HOMOLOG"/>
    <property type="match status" value="1"/>
</dbReference>
<dbReference type="Proteomes" id="UP000175893">
    <property type="component" value="Chromosome"/>
</dbReference>
<evidence type="ECO:0000256" key="2">
    <source>
        <dbReference type="ARBA" id="ARBA00005745"/>
    </source>
</evidence>
<comment type="subcellular location">
    <subcellularLocation>
        <location evidence="1 9">Cell inner membrane</location>
        <topology evidence="1 9">Multi-pass membrane protein</topology>
    </subcellularLocation>
</comment>
<dbReference type="Pfam" id="PF00482">
    <property type="entry name" value="T2SSF"/>
    <property type="match status" value="2"/>
</dbReference>
<dbReference type="Gene3D" id="1.20.81.30">
    <property type="entry name" value="Type II secretion system (T2SS), domain F"/>
    <property type="match status" value="2"/>
</dbReference>
<comment type="similarity">
    <text evidence="2 9">Belongs to the GSP F family.</text>
</comment>
<dbReference type="PROSITE" id="PS00874">
    <property type="entry name" value="T2SP_F"/>
    <property type="match status" value="1"/>
</dbReference>
<feature type="transmembrane region" description="Helical" evidence="10">
    <location>
        <begin position="217"/>
        <end position="239"/>
    </location>
</feature>
<dbReference type="EMBL" id="CP016043">
    <property type="protein sequence ID" value="AOV97816.1"/>
    <property type="molecule type" value="Genomic_DNA"/>
</dbReference>
<evidence type="ECO:0000259" key="11">
    <source>
        <dbReference type="Pfam" id="PF00482"/>
    </source>
</evidence>
<evidence type="ECO:0000256" key="3">
    <source>
        <dbReference type="ARBA" id="ARBA00022448"/>
    </source>
</evidence>
<evidence type="ECO:0000256" key="6">
    <source>
        <dbReference type="ARBA" id="ARBA00022692"/>
    </source>
</evidence>
<evidence type="ECO:0000256" key="7">
    <source>
        <dbReference type="ARBA" id="ARBA00022989"/>
    </source>
</evidence>
<feature type="domain" description="Type II secretion system protein GspF" evidence="11">
    <location>
        <begin position="270"/>
        <end position="390"/>
    </location>
</feature>
<dbReference type="InterPro" id="IPR001992">
    <property type="entry name" value="T2SS_GspF/T4SS_PilC_CS"/>
</dbReference>
<keyword evidence="3 9" id="KW-0813">Transport</keyword>
<evidence type="ECO:0000256" key="1">
    <source>
        <dbReference type="ARBA" id="ARBA00004429"/>
    </source>
</evidence>
<gene>
    <name evidence="12" type="ORF">A9798_13260</name>
</gene>
<dbReference type="InterPro" id="IPR003004">
    <property type="entry name" value="GspF/PilC"/>
</dbReference>
<proteinExistence type="inferred from homology"/>
<accession>A0ABN4T228</accession>
<keyword evidence="8 10" id="KW-0472">Membrane</keyword>
<feature type="transmembrane region" description="Helical" evidence="10">
    <location>
        <begin position="364"/>
        <end position="389"/>
    </location>
</feature>
<feature type="transmembrane region" description="Helical" evidence="10">
    <location>
        <begin position="165"/>
        <end position="189"/>
    </location>
</feature>
<feature type="domain" description="Type II secretion system protein GspF" evidence="11">
    <location>
        <begin position="63"/>
        <end position="186"/>
    </location>
</feature>
<dbReference type="InterPro" id="IPR018076">
    <property type="entry name" value="T2SS_GspF_dom"/>
</dbReference>
<keyword evidence="13" id="KW-1185">Reference proteome</keyword>
<evidence type="ECO:0000313" key="12">
    <source>
        <dbReference type="EMBL" id="AOV97816.1"/>
    </source>
</evidence>
<keyword evidence="4" id="KW-1003">Cell membrane</keyword>
<evidence type="ECO:0000256" key="4">
    <source>
        <dbReference type="ARBA" id="ARBA00022475"/>
    </source>
</evidence>